<protein>
    <recommendedName>
        <fullName evidence="3">Resolvase/invertase-type recombinase catalytic domain-containing protein</fullName>
    </recommendedName>
</protein>
<proteinExistence type="predicted"/>
<evidence type="ECO:0000313" key="1">
    <source>
        <dbReference type="EMBL" id="MBL1075826.1"/>
    </source>
</evidence>
<evidence type="ECO:0000313" key="2">
    <source>
        <dbReference type="Proteomes" id="UP000602198"/>
    </source>
</evidence>
<dbReference type="Proteomes" id="UP000602198">
    <property type="component" value="Unassembled WGS sequence"/>
</dbReference>
<dbReference type="RefSeq" id="WP_201948236.1">
    <property type="nucleotide sequence ID" value="NZ_JAERRJ010000005.1"/>
</dbReference>
<name>A0ABS1M5I9_9NOCA</name>
<evidence type="ECO:0008006" key="3">
    <source>
        <dbReference type="Google" id="ProtNLM"/>
    </source>
</evidence>
<reference evidence="1 2" key="1">
    <citation type="submission" date="2021-01" db="EMBL/GenBank/DDBJ databases">
        <title>WGS of actinomycetes isolated from Thailand.</title>
        <authorList>
            <person name="Thawai C."/>
        </authorList>
    </citation>
    <scope>NUCLEOTIDE SEQUENCE [LARGE SCALE GENOMIC DNA]</scope>
    <source>
        <strain evidence="1 2">LPG 2</strain>
    </source>
</reference>
<gene>
    <name evidence="1" type="ORF">JK358_15630</name>
</gene>
<comment type="caution">
    <text evidence="1">The sequence shown here is derived from an EMBL/GenBank/DDBJ whole genome shotgun (WGS) entry which is preliminary data.</text>
</comment>
<accession>A0ABS1M5I9</accession>
<organism evidence="1 2">
    <name type="scientific">Nocardia acididurans</name>
    <dbReference type="NCBI Taxonomy" id="2802282"/>
    <lineage>
        <taxon>Bacteria</taxon>
        <taxon>Bacillati</taxon>
        <taxon>Actinomycetota</taxon>
        <taxon>Actinomycetes</taxon>
        <taxon>Mycobacteriales</taxon>
        <taxon>Nocardiaceae</taxon>
        <taxon>Nocardia</taxon>
    </lineage>
</organism>
<dbReference type="EMBL" id="JAERRJ010000005">
    <property type="protein sequence ID" value="MBL1075826.1"/>
    <property type="molecule type" value="Genomic_DNA"/>
</dbReference>
<keyword evidence="2" id="KW-1185">Reference proteome</keyword>
<sequence>MGFEGHARPTSHRAIGFVRRDLPQRVWRDDESGLHRIAARLDLDLTAIAYRNTQLDDDAIEQLLELVALADAELILVPHSDHVGGCNIQAIAEVVDIYCTEGAKRITIHSYEDGELEGTIKVVDTDEAAIRCQPRPRPHP</sequence>